<sequence>MISKTKYLHIKKFKGNLELNKNLFFGNCGLQILSNSILSDIYIDLIKKQFIKSLKKFSKLYFRINWNKILTKKSSESRMGSGKGDFYKKVCIVKYGDILFELKTEITPLVLNFFKVISYKLPIKTQIIYKNVKI</sequence>
<keyword evidence="3 4" id="KW-0687">Ribonucleoprotein</keyword>
<protein>
    <submittedName>
        <fullName evidence="5">50S ribosomal protein L16</fullName>
    </submittedName>
</protein>
<evidence type="ECO:0000256" key="2">
    <source>
        <dbReference type="ARBA" id="ARBA00022980"/>
    </source>
</evidence>
<keyword evidence="2 4" id="KW-0689">Ribosomal protein</keyword>
<dbReference type="GO" id="GO:0032543">
    <property type="term" value="P:mitochondrial translation"/>
    <property type="evidence" value="ECO:0007669"/>
    <property type="project" value="TreeGrafter"/>
</dbReference>
<reference evidence="5" key="1">
    <citation type="journal article" date="2019" name="Genome Biol. Evol.">
        <title>Nephromyces represents a diverse and novel lineage of the Apicomplexa that has retained apicoplasts.</title>
        <authorList>
            <person name="Munoz-Gomez S.A."/>
            <person name="Durnin K."/>
            <person name="Eme L."/>
            <person name="Paight C."/>
            <person name="Lane C.E."/>
            <person name="Saffo M.B."/>
            <person name="Slamovits C.H."/>
        </authorList>
    </citation>
    <scope>NUCLEOTIDE SEQUENCE</scope>
    <source>
        <strain evidence="5">705</strain>
    </source>
</reference>
<evidence type="ECO:0000313" key="5">
    <source>
        <dbReference type="EMBL" id="QEM01892.1"/>
    </source>
</evidence>
<evidence type="ECO:0000256" key="4">
    <source>
        <dbReference type="RuleBase" id="RU004413"/>
    </source>
</evidence>
<dbReference type="Pfam" id="PF00252">
    <property type="entry name" value="Ribosomal_L16"/>
    <property type="match status" value="1"/>
</dbReference>
<dbReference type="PANTHER" id="PTHR12220:SF13">
    <property type="entry name" value="LARGE RIBOSOMAL SUBUNIT PROTEIN UL16M"/>
    <property type="match status" value="1"/>
</dbReference>
<dbReference type="SUPFAM" id="SSF54686">
    <property type="entry name" value="Ribosomal protein L16p/L10e"/>
    <property type="match status" value="1"/>
</dbReference>
<dbReference type="InterPro" id="IPR047873">
    <property type="entry name" value="Ribosomal_uL16"/>
</dbReference>
<evidence type="ECO:0000256" key="3">
    <source>
        <dbReference type="ARBA" id="ARBA00023274"/>
    </source>
</evidence>
<dbReference type="PRINTS" id="PR00060">
    <property type="entry name" value="RIBOSOMALL16"/>
</dbReference>
<name>A0A5C1H8D7_9APIC</name>
<accession>A0A5C1H8D7</accession>
<dbReference type="Gene3D" id="3.90.1170.10">
    <property type="entry name" value="Ribosomal protein L10e/L16"/>
    <property type="match status" value="1"/>
</dbReference>
<dbReference type="PROSITE" id="PS00701">
    <property type="entry name" value="RIBOSOMAL_L16_2"/>
    <property type="match status" value="1"/>
</dbReference>
<dbReference type="InterPro" id="IPR036920">
    <property type="entry name" value="Ribosomal_uL16_sf"/>
</dbReference>
<dbReference type="GO" id="GO:0003735">
    <property type="term" value="F:structural constituent of ribosome"/>
    <property type="evidence" value="ECO:0007669"/>
    <property type="project" value="InterPro"/>
</dbReference>
<comment type="similarity">
    <text evidence="1 4">Belongs to the universal ribosomal protein uL16 family.</text>
</comment>
<dbReference type="AlphaFoldDB" id="A0A5C1H8D7"/>
<dbReference type="PANTHER" id="PTHR12220">
    <property type="entry name" value="50S/60S RIBOSOMAL PROTEIN L16"/>
    <property type="match status" value="1"/>
</dbReference>
<dbReference type="EMBL" id="MK573210">
    <property type="protein sequence ID" value="QEM01892.1"/>
    <property type="molecule type" value="Genomic_DNA"/>
</dbReference>
<proteinExistence type="inferred from homology"/>
<dbReference type="GO" id="GO:0005762">
    <property type="term" value="C:mitochondrial large ribosomal subunit"/>
    <property type="evidence" value="ECO:0007669"/>
    <property type="project" value="TreeGrafter"/>
</dbReference>
<gene>
    <name evidence="5" type="primary">rpl16</name>
</gene>
<dbReference type="CDD" id="cd01433">
    <property type="entry name" value="Ribosomal_L16_L10e"/>
    <property type="match status" value="1"/>
</dbReference>
<dbReference type="InterPro" id="IPR020798">
    <property type="entry name" value="Ribosomal_uL16_CS"/>
</dbReference>
<organism evidence="5">
    <name type="scientific">Nephromyces sp. ex Molgula occidentalis</name>
    <dbReference type="NCBI Taxonomy" id="2544991"/>
    <lineage>
        <taxon>Eukaryota</taxon>
        <taxon>Sar</taxon>
        <taxon>Alveolata</taxon>
        <taxon>Apicomplexa</taxon>
        <taxon>Aconoidasida</taxon>
        <taxon>Nephromycida</taxon>
        <taxon>Nephromyces</taxon>
    </lineage>
</organism>
<dbReference type="InterPro" id="IPR016180">
    <property type="entry name" value="Ribosomal_uL16_dom"/>
</dbReference>
<dbReference type="GO" id="GO:0019843">
    <property type="term" value="F:rRNA binding"/>
    <property type="evidence" value="ECO:0007669"/>
    <property type="project" value="InterPro"/>
</dbReference>
<dbReference type="InterPro" id="IPR000114">
    <property type="entry name" value="Ribosomal_uL16_bact-type"/>
</dbReference>
<evidence type="ECO:0000256" key="1">
    <source>
        <dbReference type="ARBA" id="ARBA00008931"/>
    </source>
</evidence>